<reference evidence="2 3" key="1">
    <citation type="journal article" date="2016" name="Nat. Commun.">
        <title>Thousands of microbial genomes shed light on interconnected biogeochemical processes in an aquifer system.</title>
        <authorList>
            <person name="Anantharaman K."/>
            <person name="Brown C.T."/>
            <person name="Hug L.A."/>
            <person name="Sharon I."/>
            <person name="Castelle C.J."/>
            <person name="Probst A.J."/>
            <person name="Thomas B.C."/>
            <person name="Singh A."/>
            <person name="Wilkins M.J."/>
            <person name="Karaoz U."/>
            <person name="Brodie E.L."/>
            <person name="Williams K.H."/>
            <person name="Hubbard S.S."/>
            <person name="Banfield J.F."/>
        </authorList>
    </citation>
    <scope>NUCLEOTIDE SEQUENCE [LARGE SCALE GENOMIC DNA]</scope>
</reference>
<keyword evidence="1" id="KW-0175">Coiled coil</keyword>
<dbReference type="EMBL" id="MHLG01000022">
    <property type="protein sequence ID" value="OGZ03419.1"/>
    <property type="molecule type" value="Genomic_DNA"/>
</dbReference>
<evidence type="ECO:0000313" key="2">
    <source>
        <dbReference type="EMBL" id="OGZ03419.1"/>
    </source>
</evidence>
<protein>
    <submittedName>
        <fullName evidence="2">Uncharacterized protein</fullName>
    </submittedName>
</protein>
<accession>A0A1G2CPZ5</accession>
<feature type="coiled-coil region" evidence="1">
    <location>
        <begin position="9"/>
        <end position="89"/>
    </location>
</feature>
<gene>
    <name evidence="2" type="ORF">A2604_01620</name>
</gene>
<comment type="caution">
    <text evidence="2">The sequence shown here is derived from an EMBL/GenBank/DDBJ whole genome shotgun (WGS) entry which is preliminary data.</text>
</comment>
<sequence length="91" mass="10605">MNKSLGGEIAGLRSEFVDFKQEMTEFKQEMIGFKQEMTEFKQETAGHFNHIYGKLEDLERENESGFAQYKRQEKTLTNHETRVVKLEKAAG</sequence>
<dbReference type="AlphaFoldDB" id="A0A1G2CPZ5"/>
<dbReference type="STRING" id="1798656.A2604_01620"/>
<evidence type="ECO:0000256" key="1">
    <source>
        <dbReference type="SAM" id="Coils"/>
    </source>
</evidence>
<organism evidence="2 3">
    <name type="scientific">Candidatus Liptonbacteria bacterium RIFOXYD1_FULL_36_11</name>
    <dbReference type="NCBI Taxonomy" id="1798656"/>
    <lineage>
        <taxon>Bacteria</taxon>
        <taxon>Candidatus Liptoniibacteriota</taxon>
    </lineage>
</organism>
<evidence type="ECO:0000313" key="3">
    <source>
        <dbReference type="Proteomes" id="UP000177587"/>
    </source>
</evidence>
<dbReference type="Gene3D" id="1.20.58.130">
    <property type="match status" value="1"/>
</dbReference>
<dbReference type="Proteomes" id="UP000177587">
    <property type="component" value="Unassembled WGS sequence"/>
</dbReference>
<proteinExistence type="predicted"/>
<name>A0A1G2CPZ5_9BACT</name>